<keyword evidence="4" id="KW-1185">Reference proteome</keyword>
<protein>
    <submittedName>
        <fullName evidence="3">Uncharacterized protein</fullName>
    </submittedName>
</protein>
<sequence>MLTGTKLILLWTIQQLCEIELVQAVYQQVHVNPWSAPIPPFPQIHNNVLTRPNLPLPQLHDKAEASDNSLPFEVDNFEKDLEDDNDQLSDKEEEEDYDVDGDAYQDDLASDSDFQFPKPSRKDGLFHPLQGLQALREFYKARYQDSMPHPRRENRPDTNMDRRFKTRSEDDDMPRPYNMFENSAGYGKETLGDRYAGPPFDRPSAFPHLASRNSFKPVRQLPFLPMSLPRYRPRVTSPPLPFPSNLPMHQMENTVFQGYSPNAPLWRTPLPPNYSPLRPFIPLSFVFNALLSLLQSGRIPAVFNFFPGRPMSIAQRMEMLPFLPRPLPLYSPSHQFMRLPILAPTPNRYIPQIDNRFIPFNLPELRVLFGSHLGTAVGPNRPGFQGFNRNIQTMQMGRSYGQFLQPMRKESTFYGRKVFPANRPMPFFPLPNRNIAPQPLHNFQRQFHGQVPQNPLYFRPRQPFFPPAGVPHPALRNLPPPQPMRPPYFRAPFLTPRSRPSFNLQQVSKNQITLPPRIVMQSRTQMPGPGVNTLFPRISSPYNPAPWLPNRNRPPTKNIPYPYRPNNAFRNQPRIPVRSFNSLLPPQHVHL</sequence>
<feature type="chain" id="PRO_5036498727" evidence="2">
    <location>
        <begin position="25"/>
        <end position="591"/>
    </location>
</feature>
<reference evidence="3" key="1">
    <citation type="submission" date="2022-08" db="UniProtKB">
        <authorList>
            <consortium name="EnsemblMetazoa"/>
        </authorList>
    </citation>
    <scope>IDENTIFICATION</scope>
    <source>
        <strain evidence="3">05x7-T-G4-1.051#20</strain>
    </source>
</reference>
<evidence type="ECO:0000256" key="2">
    <source>
        <dbReference type="SAM" id="SignalP"/>
    </source>
</evidence>
<accession>A0A8W8MC85</accession>
<feature type="signal peptide" evidence="2">
    <location>
        <begin position="1"/>
        <end position="24"/>
    </location>
</feature>
<feature type="region of interest" description="Disordered" evidence="1">
    <location>
        <begin position="79"/>
        <end position="124"/>
    </location>
</feature>
<dbReference type="AlphaFoldDB" id="A0A8W8MC85"/>
<evidence type="ECO:0000256" key="1">
    <source>
        <dbReference type="SAM" id="MobiDB-lite"/>
    </source>
</evidence>
<keyword evidence="2" id="KW-0732">Signal</keyword>
<organism evidence="3 4">
    <name type="scientific">Magallana gigas</name>
    <name type="common">Pacific oyster</name>
    <name type="synonym">Crassostrea gigas</name>
    <dbReference type="NCBI Taxonomy" id="29159"/>
    <lineage>
        <taxon>Eukaryota</taxon>
        <taxon>Metazoa</taxon>
        <taxon>Spiralia</taxon>
        <taxon>Lophotrochozoa</taxon>
        <taxon>Mollusca</taxon>
        <taxon>Bivalvia</taxon>
        <taxon>Autobranchia</taxon>
        <taxon>Pteriomorphia</taxon>
        <taxon>Ostreida</taxon>
        <taxon>Ostreoidea</taxon>
        <taxon>Ostreidae</taxon>
        <taxon>Magallana</taxon>
    </lineage>
</organism>
<feature type="compositionally biased region" description="Basic and acidic residues" evidence="1">
    <location>
        <begin position="144"/>
        <end position="168"/>
    </location>
</feature>
<evidence type="ECO:0000313" key="4">
    <source>
        <dbReference type="Proteomes" id="UP000005408"/>
    </source>
</evidence>
<name>A0A8W8MC85_MAGGI</name>
<proteinExistence type="predicted"/>
<evidence type="ECO:0000313" key="3">
    <source>
        <dbReference type="EnsemblMetazoa" id="G32849.1:cds"/>
    </source>
</evidence>
<feature type="compositionally biased region" description="Acidic residues" evidence="1">
    <location>
        <begin position="80"/>
        <end position="110"/>
    </location>
</feature>
<feature type="region of interest" description="Disordered" evidence="1">
    <location>
        <begin position="144"/>
        <end position="177"/>
    </location>
</feature>
<dbReference type="EnsemblMetazoa" id="G32849.1">
    <property type="protein sequence ID" value="G32849.1:cds"/>
    <property type="gene ID" value="G32849"/>
</dbReference>
<dbReference type="Proteomes" id="UP000005408">
    <property type="component" value="Unassembled WGS sequence"/>
</dbReference>